<dbReference type="Proteomes" id="UP000053711">
    <property type="component" value="Unassembled WGS sequence"/>
</dbReference>
<evidence type="ECO:0000313" key="1">
    <source>
        <dbReference type="EMBL" id="ERF67660.1"/>
    </source>
</evidence>
<gene>
    <name evidence="1" type="ORF">H640_01723</name>
</gene>
<organism evidence="1 2">
    <name type="scientific">Cutibacterium granulosum TM11</name>
    <dbReference type="NCBI Taxonomy" id="1292373"/>
    <lineage>
        <taxon>Bacteria</taxon>
        <taxon>Bacillati</taxon>
        <taxon>Actinomycetota</taxon>
        <taxon>Actinomycetes</taxon>
        <taxon>Propionibacteriales</taxon>
        <taxon>Propionibacteriaceae</taxon>
        <taxon>Cutibacterium</taxon>
    </lineage>
</organism>
<protein>
    <submittedName>
        <fullName evidence="1">Protoporphyrinogen oxidase</fullName>
    </submittedName>
</protein>
<comment type="caution">
    <text evidence="1">The sequence shown here is derived from an EMBL/GenBank/DDBJ whole genome shotgun (WGS) entry which is preliminary data.</text>
</comment>
<name>A0ACB4UQB1_9ACTN</name>
<sequence>MRRGWGTFDDVNARRVIVVGGGVCGLVAAHSLQKSGCQVTLVEASDGLGGQVRSARLDGQAVDLGAEAAPLRAPGVQKLITELGLDESMIHPTQGTSLLSSRHGVVPLPDGVTPVGPTKLFPTIASRVLSPADLLRAGLEPVLARPQPAGVTVGEFIGARFGKGVATAIVDPLVGAIHAADINAFALESVSPGLVRTATSGDSILQETVRRELGLGENGSRPGRHAKHPTTAPRTPTMGSWRQGMGELTTALSADVTVLTGTRAVALTRGEAPQDATAQSVTTRGTTARGATRSGMDTDDVTRTEDRTASANGREQQGTSGRWLLDVADESGRRALAADSVVLATPTAVSAELLRSVAPDTASTLSRERAVTVAAVVLRIDRPAHPLADSVDWFVGSAWSPLIRQVVNLTNKWPDRHPADTHLLRLNVGRDRGINIDQWSDEELGAASVEELGRIGLRVNPHNHLVHRFTAAMPQPGPLHHERIDAVRTGLSRLPGLFAAGAGVNGAGVPNAIIAGHQVATNVLEEKLHD</sequence>
<reference evidence="1 2" key="1">
    <citation type="journal article" date="2013" name="BMC Genomics">
        <title>Comparative genomics reveals distinct host-interacting traits of three major human-associated propionibacteria.</title>
        <authorList>
            <person name="Mak T.N."/>
            <person name="Schmid M."/>
            <person name="Brzuszkiewicz E."/>
            <person name="Zeng G."/>
            <person name="Meyer R."/>
            <person name="Sfanos K.S."/>
            <person name="Brinkmann V."/>
            <person name="Meyer T.F."/>
            <person name="Bruggemann H."/>
        </authorList>
    </citation>
    <scope>NUCLEOTIDE SEQUENCE [LARGE SCALE GENOMIC DNA]</scope>
    <source>
        <strain evidence="1 2">TM11</strain>
    </source>
</reference>
<evidence type="ECO:0000313" key="2">
    <source>
        <dbReference type="Proteomes" id="UP000053711"/>
    </source>
</evidence>
<keyword evidence="2" id="KW-1185">Reference proteome</keyword>
<accession>A0ACB4UQB1</accession>
<dbReference type="EMBL" id="AOST01000018">
    <property type="protein sequence ID" value="ERF67660.1"/>
    <property type="molecule type" value="Genomic_DNA"/>
</dbReference>
<proteinExistence type="predicted"/>